<gene>
    <name evidence="7" type="ORF">C8J55DRAFT_503673</name>
</gene>
<evidence type="ECO:0000256" key="6">
    <source>
        <dbReference type="ARBA" id="ARBA00022842"/>
    </source>
</evidence>
<dbReference type="GO" id="GO:0046872">
    <property type="term" value="F:metal ion binding"/>
    <property type="evidence" value="ECO:0007669"/>
    <property type="project" value="UniProtKB-KW"/>
</dbReference>
<keyword evidence="4" id="KW-0547">Nucleotide-binding</keyword>
<protein>
    <submittedName>
        <fullName evidence="7">Mur ligase</fullName>
    </submittedName>
</protein>
<dbReference type="GO" id="GO:0005739">
    <property type="term" value="C:mitochondrion"/>
    <property type="evidence" value="ECO:0007669"/>
    <property type="project" value="TreeGrafter"/>
</dbReference>
<sequence>MSIDLTLDRIKRLYRLIQAYTRPTIHIAGTNGKGSVSALTSSILTAAGLSVGRFYSPHLITIYDCIYVNNQEVSPQTYHEARDDVEGVAHDNSIEISSFEMLVLTALLIFERAKVDIVVMEVGMGGRLDATNVIPDEVVMISALTAVDLDHQAFLGDTVAAITKEKASIARRGKPFVMGPQKHSQVAEVARMVVQEAGGDFLSAPSALQMPSEDQRRPEFYSQFQPPSPCPIELNMPCFQDPFNALLPLHGSHQLENVGLSAFIISVAVDYPSCSPLGLRDRVTPEAVVRGIANVSWPGRLSFHPIPKNLHDPSSPKALVLADGAHNPASSTTLSRYLMDYCNSPAAPNATSTITYILSLSHSPPKTPLQTLSPLLPPSLPSNLKVRVAVLRFTSPEGMPWVKSVLPSVLYSVVQSLCPQAELWKGDDDKTDNLPAALQWATSSSDPNLVVVAGSLYLVADFYRILRGLDSVIL</sequence>
<dbReference type="EMBL" id="JANVFS010000006">
    <property type="protein sequence ID" value="KAJ4491224.1"/>
    <property type="molecule type" value="Genomic_DNA"/>
</dbReference>
<dbReference type="PROSITE" id="PS01011">
    <property type="entry name" value="FOLYLPOLYGLU_SYNT_1"/>
    <property type="match status" value="1"/>
</dbReference>
<dbReference type="PANTHER" id="PTHR11136:SF0">
    <property type="entry name" value="DIHYDROFOLATE SYNTHETASE-RELATED"/>
    <property type="match status" value="1"/>
</dbReference>
<comment type="caution">
    <text evidence="7">The sequence shown here is derived from an EMBL/GenBank/DDBJ whole genome shotgun (WGS) entry which is preliminary data.</text>
</comment>
<dbReference type="GO" id="GO:0005524">
    <property type="term" value="F:ATP binding"/>
    <property type="evidence" value="ECO:0007669"/>
    <property type="project" value="UniProtKB-KW"/>
</dbReference>
<dbReference type="Gene3D" id="3.40.1190.10">
    <property type="entry name" value="Mur-like, catalytic domain"/>
    <property type="match status" value="1"/>
</dbReference>
<dbReference type="NCBIfam" id="TIGR01499">
    <property type="entry name" value="folC"/>
    <property type="match status" value="1"/>
</dbReference>
<proteinExistence type="inferred from homology"/>
<comment type="similarity">
    <text evidence="1">Belongs to the folylpolyglutamate synthase family.</text>
</comment>
<evidence type="ECO:0000256" key="1">
    <source>
        <dbReference type="ARBA" id="ARBA00008276"/>
    </source>
</evidence>
<dbReference type="GO" id="GO:0004326">
    <property type="term" value="F:tetrahydrofolylpolyglutamate synthase activity"/>
    <property type="evidence" value="ECO:0007669"/>
    <property type="project" value="InterPro"/>
</dbReference>
<reference evidence="7" key="1">
    <citation type="submission" date="2022-08" db="EMBL/GenBank/DDBJ databases">
        <authorList>
            <consortium name="DOE Joint Genome Institute"/>
            <person name="Min B."/>
            <person name="Riley R."/>
            <person name="Sierra-Patev S."/>
            <person name="Naranjo-Ortiz M."/>
            <person name="Looney B."/>
            <person name="Konkel Z."/>
            <person name="Slot J.C."/>
            <person name="Sakamoto Y."/>
            <person name="Steenwyk J.L."/>
            <person name="Rokas A."/>
            <person name="Carro J."/>
            <person name="Camarero S."/>
            <person name="Ferreira P."/>
            <person name="Molpeceres G."/>
            <person name="Ruiz-Duenas F.J."/>
            <person name="Serrano A."/>
            <person name="Henrissat B."/>
            <person name="Drula E."/>
            <person name="Hughes K.W."/>
            <person name="Mata J.L."/>
            <person name="Ishikawa N.K."/>
            <person name="Vargas-Isla R."/>
            <person name="Ushijima S."/>
            <person name="Smith C.A."/>
            <person name="Ahrendt S."/>
            <person name="Andreopoulos W."/>
            <person name="He G."/>
            <person name="Labutti K."/>
            <person name="Lipzen A."/>
            <person name="Ng V."/>
            <person name="Sandor L."/>
            <person name="Barry K."/>
            <person name="Martinez A.T."/>
            <person name="Xiao Y."/>
            <person name="Gibbons J.G."/>
            <person name="Terashima K."/>
            <person name="Hibbett D.S."/>
            <person name="Grigoriev I.V."/>
        </authorList>
    </citation>
    <scope>NUCLEOTIDE SEQUENCE</scope>
    <source>
        <strain evidence="7">Sp2 HRB7682 ss15</strain>
    </source>
</reference>
<evidence type="ECO:0000256" key="2">
    <source>
        <dbReference type="ARBA" id="ARBA00022598"/>
    </source>
</evidence>
<dbReference type="Gene3D" id="3.90.190.20">
    <property type="entry name" value="Mur ligase, C-terminal domain"/>
    <property type="match status" value="1"/>
</dbReference>
<keyword evidence="3" id="KW-0479">Metal-binding</keyword>
<dbReference type="SUPFAM" id="SSF53244">
    <property type="entry name" value="MurD-like peptide ligases, peptide-binding domain"/>
    <property type="match status" value="1"/>
</dbReference>
<keyword evidence="6" id="KW-0460">Magnesium</keyword>
<organism evidence="7 8">
    <name type="scientific">Lentinula lateritia</name>
    <dbReference type="NCBI Taxonomy" id="40482"/>
    <lineage>
        <taxon>Eukaryota</taxon>
        <taxon>Fungi</taxon>
        <taxon>Dikarya</taxon>
        <taxon>Basidiomycota</taxon>
        <taxon>Agaricomycotina</taxon>
        <taxon>Agaricomycetes</taxon>
        <taxon>Agaricomycetidae</taxon>
        <taxon>Agaricales</taxon>
        <taxon>Marasmiineae</taxon>
        <taxon>Omphalotaceae</taxon>
        <taxon>Lentinula</taxon>
    </lineage>
</organism>
<dbReference type="PROSITE" id="PS01012">
    <property type="entry name" value="FOLYLPOLYGLU_SYNT_2"/>
    <property type="match status" value="1"/>
</dbReference>
<reference evidence="7" key="2">
    <citation type="journal article" date="2023" name="Proc. Natl. Acad. Sci. U.S.A.">
        <title>A global phylogenomic analysis of the shiitake genus Lentinula.</title>
        <authorList>
            <person name="Sierra-Patev S."/>
            <person name="Min B."/>
            <person name="Naranjo-Ortiz M."/>
            <person name="Looney B."/>
            <person name="Konkel Z."/>
            <person name="Slot J.C."/>
            <person name="Sakamoto Y."/>
            <person name="Steenwyk J.L."/>
            <person name="Rokas A."/>
            <person name="Carro J."/>
            <person name="Camarero S."/>
            <person name="Ferreira P."/>
            <person name="Molpeceres G."/>
            <person name="Ruiz-Duenas F.J."/>
            <person name="Serrano A."/>
            <person name="Henrissat B."/>
            <person name="Drula E."/>
            <person name="Hughes K.W."/>
            <person name="Mata J.L."/>
            <person name="Ishikawa N.K."/>
            <person name="Vargas-Isla R."/>
            <person name="Ushijima S."/>
            <person name="Smith C.A."/>
            <person name="Donoghue J."/>
            <person name="Ahrendt S."/>
            <person name="Andreopoulos W."/>
            <person name="He G."/>
            <person name="LaButti K."/>
            <person name="Lipzen A."/>
            <person name="Ng V."/>
            <person name="Riley R."/>
            <person name="Sandor L."/>
            <person name="Barry K."/>
            <person name="Martinez A.T."/>
            <person name="Xiao Y."/>
            <person name="Gibbons J.G."/>
            <person name="Terashima K."/>
            <person name="Grigoriev I.V."/>
            <person name="Hibbett D."/>
        </authorList>
    </citation>
    <scope>NUCLEOTIDE SEQUENCE</scope>
    <source>
        <strain evidence="7">Sp2 HRB7682 ss15</strain>
    </source>
</reference>
<evidence type="ECO:0000256" key="5">
    <source>
        <dbReference type="ARBA" id="ARBA00022840"/>
    </source>
</evidence>
<dbReference type="GO" id="GO:0005829">
    <property type="term" value="C:cytosol"/>
    <property type="evidence" value="ECO:0007669"/>
    <property type="project" value="TreeGrafter"/>
</dbReference>
<dbReference type="InterPro" id="IPR001645">
    <property type="entry name" value="Folylpolyglutamate_synth"/>
</dbReference>
<dbReference type="InterPro" id="IPR018109">
    <property type="entry name" value="Folylpolyglutamate_synth_CS"/>
</dbReference>
<evidence type="ECO:0000313" key="7">
    <source>
        <dbReference type="EMBL" id="KAJ4491224.1"/>
    </source>
</evidence>
<evidence type="ECO:0000256" key="3">
    <source>
        <dbReference type="ARBA" id="ARBA00022723"/>
    </source>
</evidence>
<name>A0A9W9AWZ0_9AGAR</name>
<accession>A0A9W9AWZ0</accession>
<dbReference type="SUPFAM" id="SSF53623">
    <property type="entry name" value="MurD-like peptide ligases, catalytic domain"/>
    <property type="match status" value="1"/>
</dbReference>
<dbReference type="InterPro" id="IPR036615">
    <property type="entry name" value="Mur_ligase_C_dom_sf"/>
</dbReference>
<dbReference type="Proteomes" id="UP001150238">
    <property type="component" value="Unassembled WGS sequence"/>
</dbReference>
<dbReference type="AlphaFoldDB" id="A0A9W9AWZ0"/>
<keyword evidence="2 7" id="KW-0436">Ligase</keyword>
<dbReference type="GO" id="GO:0008841">
    <property type="term" value="F:dihydrofolate synthase activity"/>
    <property type="evidence" value="ECO:0007669"/>
    <property type="project" value="TreeGrafter"/>
</dbReference>
<evidence type="ECO:0000313" key="8">
    <source>
        <dbReference type="Proteomes" id="UP001150238"/>
    </source>
</evidence>
<evidence type="ECO:0000256" key="4">
    <source>
        <dbReference type="ARBA" id="ARBA00022741"/>
    </source>
</evidence>
<dbReference type="InterPro" id="IPR036565">
    <property type="entry name" value="Mur-like_cat_sf"/>
</dbReference>
<keyword evidence="5" id="KW-0067">ATP-binding</keyword>
<dbReference type="PANTHER" id="PTHR11136">
    <property type="entry name" value="FOLYLPOLYGLUTAMATE SYNTHASE-RELATED"/>
    <property type="match status" value="1"/>
</dbReference>